<organism evidence="1 2">
    <name type="scientific">Streptomyces asiaticus subsp. ignotus</name>
    <dbReference type="NCBI Taxonomy" id="3098222"/>
    <lineage>
        <taxon>Bacteria</taxon>
        <taxon>Bacillati</taxon>
        <taxon>Actinomycetota</taxon>
        <taxon>Actinomycetes</taxon>
        <taxon>Kitasatosporales</taxon>
        <taxon>Streptomycetaceae</taxon>
        <taxon>Streptomyces</taxon>
        <taxon>Streptomyces violaceusniger group</taxon>
    </lineage>
</organism>
<keyword evidence="2" id="KW-1185">Reference proteome</keyword>
<comment type="caution">
    <text evidence="1">The sequence shown here is derived from an EMBL/GenBank/DDBJ whole genome shotgun (WGS) entry which is preliminary data.</text>
</comment>
<gene>
    <name evidence="1" type="ORF">V2J94_05040</name>
</gene>
<protein>
    <submittedName>
        <fullName evidence="1">Uncharacterized protein</fullName>
    </submittedName>
</protein>
<evidence type="ECO:0000313" key="2">
    <source>
        <dbReference type="Proteomes" id="UP001354709"/>
    </source>
</evidence>
<sequence length="66" mass="6864">MEIFLIGATGFVGGAVGALYHAVAGETPNRWLAERVADDLGRGTRGVGEAEAAATARRGYRFGGIR</sequence>
<dbReference type="EMBL" id="JAZBJO010000002">
    <property type="protein sequence ID" value="MEE4591256.1"/>
    <property type="molecule type" value="Genomic_DNA"/>
</dbReference>
<name>A0ABU7PS19_9ACTN</name>
<evidence type="ECO:0000313" key="1">
    <source>
        <dbReference type="EMBL" id="MEE4591256.1"/>
    </source>
</evidence>
<accession>A0ABU7PS19</accession>
<proteinExistence type="predicted"/>
<dbReference type="Proteomes" id="UP001354709">
    <property type="component" value="Unassembled WGS sequence"/>
</dbReference>
<dbReference type="RefSeq" id="WP_330806494.1">
    <property type="nucleotide sequence ID" value="NZ_JAZBJO010000002.1"/>
</dbReference>
<reference evidence="1 2" key="1">
    <citation type="submission" date="2023-11" db="EMBL/GenBank/DDBJ databases">
        <title>30 novel species of actinomycetes from the DSMZ collection.</title>
        <authorList>
            <person name="Nouioui I."/>
        </authorList>
    </citation>
    <scope>NUCLEOTIDE SEQUENCE [LARGE SCALE GENOMIC DNA]</scope>
    <source>
        <strain evidence="1 2">DSM 41524</strain>
    </source>
</reference>